<gene>
    <name evidence="4" type="ORF">CwatDRAFT_6689</name>
</gene>
<organism evidence="4 5">
    <name type="scientific">Crocosphaera watsonii WH 8501</name>
    <dbReference type="NCBI Taxonomy" id="165597"/>
    <lineage>
        <taxon>Bacteria</taxon>
        <taxon>Bacillati</taxon>
        <taxon>Cyanobacteriota</taxon>
        <taxon>Cyanophyceae</taxon>
        <taxon>Oscillatoriophycideae</taxon>
        <taxon>Chroococcales</taxon>
        <taxon>Aphanothecaceae</taxon>
        <taxon>Crocosphaera</taxon>
    </lineage>
</organism>
<comment type="caution">
    <text evidence="4">The sequence shown here is derived from an EMBL/GenBank/DDBJ whole genome shotgun (WGS) entry which is preliminary data.</text>
</comment>
<dbReference type="GO" id="GO:0006654">
    <property type="term" value="P:phosphatidic acid biosynthetic process"/>
    <property type="evidence" value="ECO:0007669"/>
    <property type="project" value="TreeGrafter"/>
</dbReference>
<name>Q4CAT6_CROWT</name>
<protein>
    <submittedName>
        <fullName evidence="4">Phospholipid/glycerol acyltransferase</fullName>
    </submittedName>
</protein>
<dbReference type="GO" id="GO:0003841">
    <property type="term" value="F:1-acylglycerol-3-phosphate O-acyltransferase activity"/>
    <property type="evidence" value="ECO:0007669"/>
    <property type="project" value="TreeGrafter"/>
</dbReference>
<dbReference type="PANTHER" id="PTHR10434">
    <property type="entry name" value="1-ACYL-SN-GLYCEROL-3-PHOSPHATE ACYLTRANSFERASE"/>
    <property type="match status" value="1"/>
</dbReference>
<keyword evidence="5" id="KW-1185">Reference proteome</keyword>
<proteinExistence type="predicted"/>
<dbReference type="Pfam" id="PF01553">
    <property type="entry name" value="Acyltransferase"/>
    <property type="match status" value="1"/>
</dbReference>
<dbReference type="SUPFAM" id="SSF69593">
    <property type="entry name" value="Glycerol-3-phosphate (1)-acyltransferase"/>
    <property type="match status" value="1"/>
</dbReference>
<dbReference type="CDD" id="cd07989">
    <property type="entry name" value="LPLAT_AGPAT-like"/>
    <property type="match status" value="1"/>
</dbReference>
<sequence>MCNLHREIVFVAFCLKKMNIHKNKSDRVKSQISPWLINIAYPLGSKIVLPLYFGSITINGQENIPTSGPILIAPTHRSRWDALIIPYAVGRIVSGRDVRFMVTSSEITGIQGWFIRRMGGFPVDLKRPGASSLEHSVEILKQGEMLVIFPEGGIFRDKEVHPLKRGVARIALEVESQQPGCGMKILPVSIEYTKPFPSWGTHITVNIGCSLDVASYDTTTLKRSSQKLTQDLESHLKWIFQGKLEQIVIQK</sequence>
<evidence type="ECO:0000313" key="5">
    <source>
        <dbReference type="Proteomes" id="UP000003922"/>
    </source>
</evidence>
<keyword evidence="1" id="KW-0808">Transferase</keyword>
<evidence type="ECO:0000256" key="2">
    <source>
        <dbReference type="ARBA" id="ARBA00023315"/>
    </source>
</evidence>
<reference evidence="4" key="2">
    <citation type="submission" date="2005-06" db="EMBL/GenBank/DDBJ databases">
        <title>Sequencing of the draft genome and assembly of Crocosphaera watsonii WH 8501.</title>
        <authorList>
            <consortium name="US DOE Joint Genome Institute (JGI-PGF)"/>
            <person name="Copeland A."/>
            <person name="Lucas S."/>
            <person name="Lapidus A."/>
            <person name="Barry K."/>
            <person name="Detter C."/>
            <person name="Glavina T."/>
            <person name="Hammon N."/>
            <person name="Israni S."/>
            <person name="Pitluck S."/>
            <person name="Richardson P."/>
        </authorList>
    </citation>
    <scope>NUCLEOTIDE SEQUENCE [LARGE SCALE GENOMIC DNA]</scope>
    <source>
        <strain evidence="4">WH 8501</strain>
    </source>
</reference>
<dbReference type="AlphaFoldDB" id="Q4CAT6"/>
<reference evidence="4" key="3">
    <citation type="submission" date="2016-12" db="EMBL/GenBank/DDBJ databases">
        <title>Annotation of the draft genome assembly of Crocosphaera watsonii WH 8501.</title>
        <authorList>
            <consortium name="US DOE Joint Genome Institute (JGI-ORNL)"/>
            <person name="Larimer F."/>
            <person name="Land M."/>
        </authorList>
    </citation>
    <scope>NUCLEOTIDE SEQUENCE</scope>
    <source>
        <strain evidence="4">WH 8501</strain>
    </source>
</reference>
<dbReference type="SMART" id="SM00563">
    <property type="entry name" value="PlsC"/>
    <property type="match status" value="1"/>
</dbReference>
<evidence type="ECO:0000256" key="1">
    <source>
        <dbReference type="ARBA" id="ARBA00022679"/>
    </source>
</evidence>
<accession>Q4CAT6</accession>
<reference evidence="4" key="1">
    <citation type="submission" date="2004-02" db="EMBL/GenBank/DDBJ databases">
        <authorList>
            <consortium name="DOE Joint Genome Institute"/>
        </authorList>
    </citation>
    <scope>NUCLEOTIDE SEQUENCE [LARGE SCALE GENOMIC DNA]</scope>
    <source>
        <strain evidence="4">WH 8501</strain>
    </source>
</reference>
<dbReference type="InterPro" id="IPR002123">
    <property type="entry name" value="Plipid/glycerol_acylTrfase"/>
</dbReference>
<evidence type="ECO:0000259" key="3">
    <source>
        <dbReference type="SMART" id="SM00563"/>
    </source>
</evidence>
<keyword evidence="2 4" id="KW-0012">Acyltransferase</keyword>
<dbReference type="PANTHER" id="PTHR10434:SF11">
    <property type="entry name" value="1-ACYL-SN-GLYCEROL-3-PHOSPHATE ACYLTRANSFERASE"/>
    <property type="match status" value="1"/>
</dbReference>
<feature type="domain" description="Phospholipid/glycerol acyltransferase" evidence="3">
    <location>
        <begin position="70"/>
        <end position="193"/>
    </location>
</feature>
<dbReference type="EMBL" id="AADV02000001">
    <property type="protein sequence ID" value="EAM52850.1"/>
    <property type="molecule type" value="Genomic_DNA"/>
</dbReference>
<evidence type="ECO:0000313" key="4">
    <source>
        <dbReference type="EMBL" id="EAM52850.1"/>
    </source>
</evidence>
<dbReference type="KEGG" id="cwa:CwatDRAFT_6689"/>
<dbReference type="Proteomes" id="UP000003922">
    <property type="component" value="Unassembled WGS sequence"/>
</dbReference>